<dbReference type="AlphaFoldDB" id="A0AAE4AT51"/>
<proteinExistence type="predicted"/>
<dbReference type="InterPro" id="IPR019600">
    <property type="entry name" value="Hemin_uptake_protein_HemP"/>
</dbReference>
<sequence length="38" mass="4337">MRWSAEELCGAAGEAVITLDGDDYRLRITSRRRLILTK</sequence>
<evidence type="ECO:0000313" key="1">
    <source>
        <dbReference type="EMBL" id="MDQ0316916.1"/>
    </source>
</evidence>
<dbReference type="Pfam" id="PF10636">
    <property type="entry name" value="hemP"/>
    <property type="match status" value="1"/>
</dbReference>
<dbReference type="Proteomes" id="UP001229244">
    <property type="component" value="Unassembled WGS sequence"/>
</dbReference>
<reference evidence="1" key="1">
    <citation type="submission" date="2023-07" db="EMBL/GenBank/DDBJ databases">
        <title>Genomic Encyclopedia of Type Strains, Phase IV (KMG-IV): sequencing the most valuable type-strain genomes for metagenomic binning, comparative biology and taxonomic classification.</title>
        <authorList>
            <person name="Goeker M."/>
        </authorList>
    </citation>
    <scope>NUCLEOTIDE SEQUENCE</scope>
    <source>
        <strain evidence="1">DSM 21202</strain>
    </source>
</reference>
<evidence type="ECO:0000313" key="2">
    <source>
        <dbReference type="Proteomes" id="UP001229244"/>
    </source>
</evidence>
<organism evidence="1 2">
    <name type="scientific">Amorphus orientalis</name>
    <dbReference type="NCBI Taxonomy" id="649198"/>
    <lineage>
        <taxon>Bacteria</taxon>
        <taxon>Pseudomonadati</taxon>
        <taxon>Pseudomonadota</taxon>
        <taxon>Alphaproteobacteria</taxon>
        <taxon>Hyphomicrobiales</taxon>
        <taxon>Amorphaceae</taxon>
        <taxon>Amorphus</taxon>
    </lineage>
</organism>
<comment type="caution">
    <text evidence="1">The sequence shown here is derived from an EMBL/GenBank/DDBJ whole genome shotgun (WGS) entry which is preliminary data.</text>
</comment>
<gene>
    <name evidence="1" type="ORF">J2S73_003392</name>
</gene>
<accession>A0AAE4AT51</accession>
<dbReference type="EMBL" id="JAUSUL010000003">
    <property type="protein sequence ID" value="MDQ0316916.1"/>
    <property type="molecule type" value="Genomic_DNA"/>
</dbReference>
<dbReference type="Gene3D" id="2.10.70.10">
    <property type="entry name" value="Complement Module, domain 1"/>
    <property type="match status" value="1"/>
</dbReference>
<dbReference type="RefSeq" id="WP_306886790.1">
    <property type="nucleotide sequence ID" value="NZ_JAUSUL010000003.1"/>
</dbReference>
<keyword evidence="2" id="KW-1185">Reference proteome</keyword>
<protein>
    <submittedName>
        <fullName evidence="1">Hemin uptake protein HemP</fullName>
    </submittedName>
</protein>
<name>A0AAE4AT51_9HYPH</name>